<dbReference type="NCBIfam" id="NF001304">
    <property type="entry name" value="PRK00249.1-4"/>
    <property type="match status" value="1"/>
</dbReference>
<evidence type="ECO:0000256" key="7">
    <source>
        <dbReference type="ARBA" id="ARBA00023139"/>
    </source>
</evidence>
<feature type="chain" id="PRO_5046817878" description="Flagellar L-ring protein" evidence="12">
    <location>
        <begin position="21"/>
        <end position="230"/>
    </location>
</feature>
<evidence type="ECO:0000256" key="12">
    <source>
        <dbReference type="SAM" id="SignalP"/>
    </source>
</evidence>
<dbReference type="RefSeq" id="WP_062274496.1">
    <property type="nucleotide sequence ID" value="NZ_LSYU01000044.1"/>
</dbReference>
<evidence type="ECO:0000256" key="9">
    <source>
        <dbReference type="ARBA" id="ARBA00023237"/>
    </source>
</evidence>
<dbReference type="PROSITE" id="PS51257">
    <property type="entry name" value="PROKAR_LIPOPROTEIN"/>
    <property type="match status" value="1"/>
</dbReference>
<keyword evidence="8 11" id="KW-0975">Bacterial flagellum</keyword>
<keyword evidence="9 11" id="KW-0998">Cell outer membrane</keyword>
<keyword evidence="13" id="KW-0282">Flagellum</keyword>
<dbReference type="PRINTS" id="PR01008">
    <property type="entry name" value="FLGLRINGFLGH"/>
</dbReference>
<comment type="subcellular location">
    <subcellularLocation>
        <location evidence="11">Cell outer membrane</location>
        <topology evidence="11">Lipid-anchor</topology>
    </subcellularLocation>
    <subcellularLocation>
        <location evidence="11">Bacterial flagellum basal body</location>
    </subcellularLocation>
    <subcellularLocation>
        <location evidence="2">Membrane</location>
        <topology evidence="2">Lipid-anchor</topology>
    </subcellularLocation>
</comment>
<keyword evidence="7" id="KW-0564">Palmitate</keyword>
<evidence type="ECO:0000256" key="5">
    <source>
        <dbReference type="ARBA" id="ARBA00022729"/>
    </source>
</evidence>
<dbReference type="EMBL" id="LSYU01000044">
    <property type="protein sequence ID" value="KXX64860.1"/>
    <property type="molecule type" value="Genomic_DNA"/>
</dbReference>
<gene>
    <name evidence="11 13" type="primary">flgH</name>
    <name evidence="13" type="ORF">AY586_01910</name>
</gene>
<protein>
    <recommendedName>
        <fullName evidence="11">Flagellar L-ring protein</fullName>
    </recommendedName>
    <alternativeName>
        <fullName evidence="11">Basal body L-ring protein</fullName>
    </alternativeName>
</protein>
<evidence type="ECO:0000256" key="8">
    <source>
        <dbReference type="ARBA" id="ARBA00023143"/>
    </source>
</evidence>
<name>A0ABR5VGJ8_MARGR</name>
<accession>A0ABR5VGJ8</accession>
<evidence type="ECO:0000313" key="13">
    <source>
        <dbReference type="EMBL" id="KXX64860.1"/>
    </source>
</evidence>
<reference evidence="13 14" key="1">
    <citation type="submission" date="2016-02" db="EMBL/GenBank/DDBJ databases">
        <title>Genome sequence of Marichromatium gracile YL-28, a purple sulfur bacterium.</title>
        <authorList>
            <person name="Zhao C."/>
            <person name="Hong X."/>
            <person name="Chen S."/>
            <person name="Yang S."/>
        </authorList>
    </citation>
    <scope>NUCLEOTIDE SEQUENCE [LARGE SCALE GENOMIC DNA]</scope>
    <source>
        <strain evidence="13 14">YL28</strain>
    </source>
</reference>
<dbReference type="Pfam" id="PF02107">
    <property type="entry name" value="FlgH"/>
    <property type="match status" value="1"/>
</dbReference>
<dbReference type="HAMAP" id="MF_00415">
    <property type="entry name" value="FlgH"/>
    <property type="match status" value="1"/>
</dbReference>
<keyword evidence="14" id="KW-1185">Reference proteome</keyword>
<keyword evidence="13" id="KW-0966">Cell projection</keyword>
<proteinExistence type="inferred from homology"/>
<comment type="caution">
    <text evidence="13">The sequence shown here is derived from an EMBL/GenBank/DDBJ whole genome shotgun (WGS) entry which is preliminary data.</text>
</comment>
<dbReference type="PANTHER" id="PTHR34933">
    <property type="entry name" value="FLAGELLAR L-RING PROTEIN"/>
    <property type="match status" value="1"/>
</dbReference>
<evidence type="ECO:0000256" key="4">
    <source>
        <dbReference type="ARBA" id="ARBA00011439"/>
    </source>
</evidence>
<evidence type="ECO:0000256" key="11">
    <source>
        <dbReference type="HAMAP-Rule" id="MF_00415"/>
    </source>
</evidence>
<keyword evidence="10 11" id="KW-0449">Lipoprotein</keyword>
<comment type="subunit">
    <text evidence="4 11">The basal body constitutes a major portion of the flagellar organelle and consists of four rings (L,P,S, and M) mounted on a central rod.</text>
</comment>
<evidence type="ECO:0000256" key="3">
    <source>
        <dbReference type="ARBA" id="ARBA00006929"/>
    </source>
</evidence>
<keyword evidence="5 11" id="KW-0732">Signal</keyword>
<evidence type="ECO:0000256" key="6">
    <source>
        <dbReference type="ARBA" id="ARBA00023136"/>
    </source>
</evidence>
<evidence type="ECO:0000256" key="1">
    <source>
        <dbReference type="ARBA" id="ARBA00002591"/>
    </source>
</evidence>
<organism evidence="13 14">
    <name type="scientific">Marichromatium gracile</name>
    <name type="common">Chromatium gracile</name>
    <dbReference type="NCBI Taxonomy" id="1048"/>
    <lineage>
        <taxon>Bacteria</taxon>
        <taxon>Pseudomonadati</taxon>
        <taxon>Pseudomonadota</taxon>
        <taxon>Gammaproteobacteria</taxon>
        <taxon>Chromatiales</taxon>
        <taxon>Chromatiaceae</taxon>
        <taxon>Marichromatium</taxon>
    </lineage>
</organism>
<evidence type="ECO:0000256" key="10">
    <source>
        <dbReference type="ARBA" id="ARBA00023288"/>
    </source>
</evidence>
<feature type="signal peptide" evidence="12">
    <location>
        <begin position="1"/>
        <end position="20"/>
    </location>
</feature>
<dbReference type="PANTHER" id="PTHR34933:SF1">
    <property type="entry name" value="FLAGELLAR L-RING PROTEIN"/>
    <property type="match status" value="1"/>
</dbReference>
<sequence>MNTRPLMTLALISIALSGCASLDPPRPGDSPEYQAVAPTTAAASAFNTGSIFQQGRAKTLFEDYKARRVGDILTVELAESTNAQKTAETSTSKDSGYSMDLGSVSIAGRPVTAGGASLFAAESNAGRTFDGAGDSKQSNQLTGSITVTVAQVLPNGNLVVQGEKWLGINQGQEYVRLRGIVRPVDISATNTVQSTQVANAQIYYGGTGALADSNGPGWLTRIANSPLFPF</sequence>
<dbReference type="InterPro" id="IPR000527">
    <property type="entry name" value="Flag_Lring"/>
</dbReference>
<comment type="similarity">
    <text evidence="3 11">Belongs to the FlgH family.</text>
</comment>
<comment type="function">
    <text evidence="1 11">Assembles around the rod to form the L-ring and probably protects the motor/basal body from shearing forces during rotation.</text>
</comment>
<evidence type="ECO:0000256" key="2">
    <source>
        <dbReference type="ARBA" id="ARBA00004635"/>
    </source>
</evidence>
<evidence type="ECO:0000313" key="14">
    <source>
        <dbReference type="Proteomes" id="UP000075766"/>
    </source>
</evidence>
<dbReference type="Proteomes" id="UP000075766">
    <property type="component" value="Unassembled WGS sequence"/>
</dbReference>
<keyword evidence="6 11" id="KW-0472">Membrane</keyword>
<keyword evidence="13" id="KW-0969">Cilium</keyword>